<evidence type="ECO:0008006" key="3">
    <source>
        <dbReference type="Google" id="ProtNLM"/>
    </source>
</evidence>
<dbReference type="EMBL" id="BTSX01000005">
    <property type="protein sequence ID" value="GMT00976.1"/>
    <property type="molecule type" value="Genomic_DNA"/>
</dbReference>
<feature type="non-terminal residue" evidence="1">
    <location>
        <position position="85"/>
    </location>
</feature>
<keyword evidence="2" id="KW-1185">Reference proteome</keyword>
<evidence type="ECO:0000313" key="1">
    <source>
        <dbReference type="EMBL" id="GMT00976.1"/>
    </source>
</evidence>
<name>A0AAV5U278_9BILA</name>
<protein>
    <recommendedName>
        <fullName evidence="3">SH3 domain-containing protein</fullName>
    </recommendedName>
</protein>
<comment type="caution">
    <text evidence="1">The sequence shown here is derived from an EMBL/GenBank/DDBJ whole genome shotgun (WGS) entry which is preliminary data.</text>
</comment>
<dbReference type="AlphaFoldDB" id="A0AAV5U278"/>
<evidence type="ECO:0000313" key="2">
    <source>
        <dbReference type="Proteomes" id="UP001432027"/>
    </source>
</evidence>
<sequence>AISLSSLPAMESSNTESTSSAYSITECAMSLNCYQGFLLKGDVESLLEKEGDFLLLRKDEDKSGIPTSIDYTCFFSLGVIVLGLS</sequence>
<accession>A0AAV5U278</accession>
<proteinExistence type="predicted"/>
<gene>
    <name evidence="1" type="ORF">PENTCL1PPCAC_23150</name>
</gene>
<reference evidence="1" key="1">
    <citation type="submission" date="2023-10" db="EMBL/GenBank/DDBJ databases">
        <title>Genome assembly of Pristionchus species.</title>
        <authorList>
            <person name="Yoshida K."/>
            <person name="Sommer R.J."/>
        </authorList>
    </citation>
    <scope>NUCLEOTIDE SEQUENCE</scope>
    <source>
        <strain evidence="1">RS0144</strain>
    </source>
</reference>
<organism evidence="1 2">
    <name type="scientific">Pristionchus entomophagus</name>
    <dbReference type="NCBI Taxonomy" id="358040"/>
    <lineage>
        <taxon>Eukaryota</taxon>
        <taxon>Metazoa</taxon>
        <taxon>Ecdysozoa</taxon>
        <taxon>Nematoda</taxon>
        <taxon>Chromadorea</taxon>
        <taxon>Rhabditida</taxon>
        <taxon>Rhabditina</taxon>
        <taxon>Diplogasteromorpha</taxon>
        <taxon>Diplogasteroidea</taxon>
        <taxon>Neodiplogasteridae</taxon>
        <taxon>Pristionchus</taxon>
    </lineage>
</organism>
<dbReference type="Proteomes" id="UP001432027">
    <property type="component" value="Unassembled WGS sequence"/>
</dbReference>
<feature type="non-terminal residue" evidence="1">
    <location>
        <position position="1"/>
    </location>
</feature>